<organism evidence="7 8">
    <name type="scientific">Kineococcus aurantiacus</name>
    <dbReference type="NCBI Taxonomy" id="37633"/>
    <lineage>
        <taxon>Bacteria</taxon>
        <taxon>Bacillati</taxon>
        <taxon>Actinomycetota</taxon>
        <taxon>Actinomycetes</taxon>
        <taxon>Kineosporiales</taxon>
        <taxon>Kineosporiaceae</taxon>
        <taxon>Kineococcus</taxon>
    </lineage>
</organism>
<evidence type="ECO:0000256" key="1">
    <source>
        <dbReference type="ARBA" id="ARBA00022491"/>
    </source>
</evidence>
<evidence type="ECO:0000313" key="8">
    <source>
        <dbReference type="Proteomes" id="UP000521922"/>
    </source>
</evidence>
<dbReference type="InterPro" id="IPR001647">
    <property type="entry name" value="HTH_TetR"/>
</dbReference>
<evidence type="ECO:0000256" key="3">
    <source>
        <dbReference type="ARBA" id="ARBA00023125"/>
    </source>
</evidence>
<gene>
    <name evidence="7" type="ORF">BJ968_002511</name>
</gene>
<dbReference type="InterPro" id="IPR039538">
    <property type="entry name" value="BetI_C"/>
</dbReference>
<name>A0A7Y9J199_9ACTN</name>
<proteinExistence type="predicted"/>
<dbReference type="SUPFAM" id="SSF48498">
    <property type="entry name" value="Tetracyclin repressor-like, C-terminal domain"/>
    <property type="match status" value="1"/>
</dbReference>
<dbReference type="Pfam" id="PF13977">
    <property type="entry name" value="TetR_C_6"/>
    <property type="match status" value="1"/>
</dbReference>
<keyword evidence="1" id="KW-0678">Repressor</keyword>
<dbReference type="GO" id="GO:0003700">
    <property type="term" value="F:DNA-binding transcription factor activity"/>
    <property type="evidence" value="ECO:0007669"/>
    <property type="project" value="TreeGrafter"/>
</dbReference>
<dbReference type="InterPro" id="IPR036271">
    <property type="entry name" value="Tet_transcr_reg_TetR-rel_C_sf"/>
</dbReference>
<sequence>MPRTRDVEAQREQLSAAVWAVLARDGLPGLTLRAVAERAGCTTGLVLHAFADKRTLLRHARELLHRRTGQRADALEDAAEGSGQDPWETLRAVLHAALSLTEDEREEGRVWVGFLAAAVPDPELRAVHVAHHRAFLDRLERLVGRCLPRSSAAGRTQLAVTLAAQVEGLNALAAADPEVYTAGRQRAAVDRLLDGLR</sequence>
<evidence type="ECO:0000256" key="5">
    <source>
        <dbReference type="PROSITE-ProRule" id="PRU00335"/>
    </source>
</evidence>
<feature type="domain" description="HTH tetR-type" evidence="6">
    <location>
        <begin position="8"/>
        <end position="68"/>
    </location>
</feature>
<dbReference type="Pfam" id="PF00440">
    <property type="entry name" value="TetR_N"/>
    <property type="match status" value="1"/>
</dbReference>
<dbReference type="AlphaFoldDB" id="A0A7Y9J199"/>
<dbReference type="EMBL" id="JACCBB010000001">
    <property type="protein sequence ID" value="NYD22971.1"/>
    <property type="molecule type" value="Genomic_DNA"/>
</dbReference>
<dbReference type="PANTHER" id="PTHR30055:SF234">
    <property type="entry name" value="HTH-TYPE TRANSCRIPTIONAL REGULATOR BETI"/>
    <property type="match status" value="1"/>
</dbReference>
<dbReference type="PANTHER" id="PTHR30055">
    <property type="entry name" value="HTH-TYPE TRANSCRIPTIONAL REGULATOR RUTR"/>
    <property type="match status" value="1"/>
</dbReference>
<accession>A0A7Y9J199</accession>
<keyword evidence="2" id="KW-0805">Transcription regulation</keyword>
<dbReference type="InterPro" id="IPR009057">
    <property type="entry name" value="Homeodomain-like_sf"/>
</dbReference>
<keyword evidence="4" id="KW-0804">Transcription</keyword>
<feature type="DNA-binding region" description="H-T-H motif" evidence="5">
    <location>
        <begin position="31"/>
        <end position="50"/>
    </location>
</feature>
<dbReference type="RefSeq" id="WP_179752351.1">
    <property type="nucleotide sequence ID" value="NZ_BAAAGN010000001.1"/>
</dbReference>
<dbReference type="GO" id="GO:0000976">
    <property type="term" value="F:transcription cis-regulatory region binding"/>
    <property type="evidence" value="ECO:0007669"/>
    <property type="project" value="TreeGrafter"/>
</dbReference>
<dbReference type="InterPro" id="IPR050109">
    <property type="entry name" value="HTH-type_TetR-like_transc_reg"/>
</dbReference>
<evidence type="ECO:0000313" key="7">
    <source>
        <dbReference type="EMBL" id="NYD22971.1"/>
    </source>
</evidence>
<evidence type="ECO:0000256" key="4">
    <source>
        <dbReference type="ARBA" id="ARBA00023163"/>
    </source>
</evidence>
<comment type="caution">
    <text evidence="7">The sequence shown here is derived from an EMBL/GenBank/DDBJ whole genome shotgun (WGS) entry which is preliminary data.</text>
</comment>
<dbReference type="PROSITE" id="PS50977">
    <property type="entry name" value="HTH_TETR_2"/>
    <property type="match status" value="1"/>
</dbReference>
<protein>
    <submittedName>
        <fullName evidence="7">AcrR family transcriptional regulator</fullName>
    </submittedName>
</protein>
<keyword evidence="8" id="KW-1185">Reference proteome</keyword>
<dbReference type="Proteomes" id="UP000521922">
    <property type="component" value="Unassembled WGS sequence"/>
</dbReference>
<dbReference type="SUPFAM" id="SSF46689">
    <property type="entry name" value="Homeodomain-like"/>
    <property type="match status" value="1"/>
</dbReference>
<dbReference type="Gene3D" id="1.10.357.10">
    <property type="entry name" value="Tetracycline Repressor, domain 2"/>
    <property type="match status" value="1"/>
</dbReference>
<evidence type="ECO:0000256" key="2">
    <source>
        <dbReference type="ARBA" id="ARBA00023015"/>
    </source>
</evidence>
<evidence type="ECO:0000259" key="6">
    <source>
        <dbReference type="PROSITE" id="PS50977"/>
    </source>
</evidence>
<reference evidence="7 8" key="1">
    <citation type="submission" date="2020-07" db="EMBL/GenBank/DDBJ databases">
        <title>Sequencing the genomes of 1000 actinobacteria strains.</title>
        <authorList>
            <person name="Klenk H.-P."/>
        </authorList>
    </citation>
    <scope>NUCLEOTIDE SEQUENCE [LARGE SCALE GENOMIC DNA]</scope>
    <source>
        <strain evidence="7 8">DSM 7487</strain>
    </source>
</reference>
<keyword evidence="3 5" id="KW-0238">DNA-binding</keyword>